<organism evidence="1 2">
    <name type="scientific">Bradyrhizobium yuanmingense</name>
    <dbReference type="NCBI Taxonomy" id="108015"/>
    <lineage>
        <taxon>Bacteria</taxon>
        <taxon>Pseudomonadati</taxon>
        <taxon>Pseudomonadota</taxon>
        <taxon>Alphaproteobacteria</taxon>
        <taxon>Hyphomicrobiales</taxon>
        <taxon>Nitrobacteraceae</taxon>
        <taxon>Bradyrhizobium</taxon>
    </lineage>
</organism>
<reference evidence="1 2" key="1">
    <citation type="submission" date="2015-09" db="EMBL/GenBank/DDBJ databases">
        <title>Draft Genome Sequence of the Strain BR 3267 (Bradyrhizobium yuanmingense) recommended as inoculant for cowpea in Brazil.</title>
        <authorList>
            <person name="Simoes-Araujo J.L."/>
            <person name="Zilli J.E."/>
        </authorList>
    </citation>
    <scope>NUCLEOTIDE SEQUENCE [LARGE SCALE GENOMIC DNA]</scope>
    <source>
        <strain evidence="1 2">BR3267</strain>
    </source>
</reference>
<sequence>MQPRGLRRAAAARYLGISPTHFDKQVLTGAVPKPLDLFGLKVWDRGSLDRLFDGAPQPVNDNEDYWDKACGSESPST</sequence>
<name>A0A0R3BKA3_9BRAD</name>
<comment type="caution">
    <text evidence="1">The sequence shown here is derived from an EMBL/GenBank/DDBJ whole genome shotgun (WGS) entry which is preliminary data.</text>
</comment>
<dbReference type="EMBL" id="LJYF01000051">
    <property type="protein sequence ID" value="KRP85829.1"/>
    <property type="molecule type" value="Genomic_DNA"/>
</dbReference>
<evidence type="ECO:0000313" key="1">
    <source>
        <dbReference type="EMBL" id="KRP85829.1"/>
    </source>
</evidence>
<proteinExistence type="predicted"/>
<gene>
    <name evidence="1" type="ORF">AOQ72_04085</name>
</gene>
<evidence type="ECO:0000313" key="2">
    <source>
        <dbReference type="Proteomes" id="UP000051380"/>
    </source>
</evidence>
<dbReference type="Proteomes" id="UP000051380">
    <property type="component" value="Unassembled WGS sequence"/>
</dbReference>
<dbReference type="AlphaFoldDB" id="A0A0R3BKA3"/>
<accession>A0A0R3BKA3</accession>
<protein>
    <submittedName>
        <fullName evidence="1">Uncharacterized protein</fullName>
    </submittedName>
</protein>